<evidence type="ECO:0000313" key="1">
    <source>
        <dbReference type="EMBL" id="OMJ22590.1"/>
    </source>
</evidence>
<dbReference type="AlphaFoldDB" id="A0A1R1Y6U7"/>
<name>A0A1R1Y6U7_9FUNG</name>
<dbReference type="Proteomes" id="UP000187283">
    <property type="component" value="Unassembled WGS sequence"/>
</dbReference>
<evidence type="ECO:0000313" key="2">
    <source>
        <dbReference type="Proteomes" id="UP000187283"/>
    </source>
</evidence>
<protein>
    <submittedName>
        <fullName evidence="1">Uncharacterized protein</fullName>
    </submittedName>
</protein>
<keyword evidence="2" id="KW-1185">Reference proteome</keyword>
<organism evidence="1 2">
    <name type="scientific">Smittium culicis</name>
    <dbReference type="NCBI Taxonomy" id="133412"/>
    <lineage>
        <taxon>Eukaryota</taxon>
        <taxon>Fungi</taxon>
        <taxon>Fungi incertae sedis</taxon>
        <taxon>Zoopagomycota</taxon>
        <taxon>Kickxellomycotina</taxon>
        <taxon>Harpellomycetes</taxon>
        <taxon>Harpellales</taxon>
        <taxon>Legeriomycetaceae</taxon>
        <taxon>Smittium</taxon>
    </lineage>
</organism>
<dbReference type="EMBL" id="LSSN01000727">
    <property type="protein sequence ID" value="OMJ22590.1"/>
    <property type="molecule type" value="Genomic_DNA"/>
</dbReference>
<gene>
    <name evidence="1" type="ORF">AYI70_g2791</name>
</gene>
<accession>A0A1R1Y6U7</accession>
<sequence length="80" mass="8955">MGSTTSICLHHPRTGRRNNAAASYWTTMNDERMPMPAIRLELTILVALGKKALDIDVPEDRERFLENQGIKTNAIGFIVS</sequence>
<comment type="caution">
    <text evidence="1">The sequence shown here is derived from an EMBL/GenBank/DDBJ whole genome shotgun (WGS) entry which is preliminary data.</text>
</comment>
<reference evidence="1 2" key="1">
    <citation type="submission" date="2017-01" db="EMBL/GenBank/DDBJ databases">
        <authorList>
            <person name="Mah S.A."/>
            <person name="Swanson W.J."/>
            <person name="Moy G.W."/>
            <person name="Vacquier V.D."/>
        </authorList>
    </citation>
    <scope>NUCLEOTIDE SEQUENCE [LARGE SCALE GENOMIC DNA]</scope>
    <source>
        <strain evidence="1 2">GSMNP</strain>
    </source>
</reference>
<proteinExistence type="predicted"/>